<dbReference type="SUPFAM" id="SSF55874">
    <property type="entry name" value="ATPase domain of HSP90 chaperone/DNA topoisomerase II/histidine kinase"/>
    <property type="match status" value="1"/>
</dbReference>
<organism evidence="7 8">
    <name type="scientific">Plebeiibacterium marinum</name>
    <dbReference type="NCBI Taxonomy" id="2992111"/>
    <lineage>
        <taxon>Bacteria</taxon>
        <taxon>Pseudomonadati</taxon>
        <taxon>Bacteroidota</taxon>
        <taxon>Bacteroidia</taxon>
        <taxon>Marinilabiliales</taxon>
        <taxon>Marinilabiliaceae</taxon>
        <taxon>Plebeiibacterium</taxon>
    </lineage>
</organism>
<dbReference type="PRINTS" id="PR00344">
    <property type="entry name" value="BCTRLSENSOR"/>
</dbReference>
<dbReference type="Proteomes" id="UP001207408">
    <property type="component" value="Unassembled WGS sequence"/>
</dbReference>
<dbReference type="Pfam" id="PF07495">
    <property type="entry name" value="Y_Y_Y"/>
    <property type="match status" value="1"/>
</dbReference>
<evidence type="ECO:0000313" key="8">
    <source>
        <dbReference type="Proteomes" id="UP001207408"/>
    </source>
</evidence>
<dbReference type="InterPro" id="IPR003594">
    <property type="entry name" value="HATPase_dom"/>
</dbReference>
<dbReference type="Gene3D" id="1.10.287.130">
    <property type="match status" value="1"/>
</dbReference>
<evidence type="ECO:0000256" key="3">
    <source>
        <dbReference type="ARBA" id="ARBA00022553"/>
    </source>
</evidence>
<dbReference type="SMART" id="SM00387">
    <property type="entry name" value="HATPase_c"/>
    <property type="match status" value="1"/>
</dbReference>
<name>A0AAE3SJL3_9BACT</name>
<dbReference type="EMBL" id="JAPDPI010000013">
    <property type="protein sequence ID" value="MCW3805599.1"/>
    <property type="molecule type" value="Genomic_DNA"/>
</dbReference>
<accession>A0AAE3SJL3</accession>
<dbReference type="SUPFAM" id="SSF63829">
    <property type="entry name" value="Calcium-dependent phosphotriesterase"/>
    <property type="match status" value="2"/>
</dbReference>
<dbReference type="AlphaFoldDB" id="A0AAE3SJL3"/>
<dbReference type="InterPro" id="IPR011123">
    <property type="entry name" value="Y_Y_Y"/>
</dbReference>
<evidence type="ECO:0000259" key="6">
    <source>
        <dbReference type="PROSITE" id="PS50109"/>
    </source>
</evidence>
<dbReference type="InterPro" id="IPR011110">
    <property type="entry name" value="Reg_prop"/>
</dbReference>
<dbReference type="CDD" id="cd00082">
    <property type="entry name" value="HisKA"/>
    <property type="match status" value="1"/>
</dbReference>
<evidence type="ECO:0000256" key="1">
    <source>
        <dbReference type="ARBA" id="ARBA00000085"/>
    </source>
</evidence>
<dbReference type="SMART" id="SM00388">
    <property type="entry name" value="HisKA"/>
    <property type="match status" value="1"/>
</dbReference>
<dbReference type="Pfam" id="PF00512">
    <property type="entry name" value="HisKA"/>
    <property type="match status" value="1"/>
</dbReference>
<dbReference type="InterPro" id="IPR015943">
    <property type="entry name" value="WD40/YVTN_repeat-like_dom_sf"/>
</dbReference>
<keyword evidence="5" id="KW-1133">Transmembrane helix</keyword>
<dbReference type="Gene3D" id="3.30.565.10">
    <property type="entry name" value="Histidine kinase-like ATPase, C-terminal domain"/>
    <property type="match status" value="1"/>
</dbReference>
<dbReference type="InterPro" id="IPR036890">
    <property type="entry name" value="HATPase_C_sf"/>
</dbReference>
<evidence type="ECO:0000256" key="2">
    <source>
        <dbReference type="ARBA" id="ARBA00012438"/>
    </source>
</evidence>
<dbReference type="GO" id="GO:0005524">
    <property type="term" value="F:ATP binding"/>
    <property type="evidence" value="ECO:0007669"/>
    <property type="project" value="UniProtKB-KW"/>
</dbReference>
<keyword evidence="5" id="KW-0812">Transmembrane</keyword>
<dbReference type="InterPro" id="IPR004358">
    <property type="entry name" value="Sig_transdc_His_kin-like_C"/>
</dbReference>
<keyword evidence="7" id="KW-0067">ATP-binding</keyword>
<dbReference type="SUPFAM" id="SSF101898">
    <property type="entry name" value="NHL repeat"/>
    <property type="match status" value="1"/>
</dbReference>
<feature type="transmembrane region" description="Helical" evidence="5">
    <location>
        <begin position="795"/>
        <end position="814"/>
    </location>
</feature>
<dbReference type="InterPro" id="IPR005467">
    <property type="entry name" value="His_kinase_dom"/>
</dbReference>
<dbReference type="Gene3D" id="2.130.10.10">
    <property type="entry name" value="YVTN repeat-like/Quinoprotein amine dehydrogenase"/>
    <property type="match status" value="2"/>
</dbReference>
<reference evidence="7" key="1">
    <citation type="submission" date="2022-10" db="EMBL/GenBank/DDBJ databases">
        <authorList>
            <person name="Yu W.X."/>
        </authorList>
    </citation>
    <scope>NUCLEOTIDE SEQUENCE</scope>
    <source>
        <strain evidence="7">D04</strain>
    </source>
</reference>
<dbReference type="RefSeq" id="WP_301198969.1">
    <property type="nucleotide sequence ID" value="NZ_JAPDPI010000013.1"/>
</dbReference>
<evidence type="ECO:0000256" key="5">
    <source>
        <dbReference type="SAM" id="Phobius"/>
    </source>
</evidence>
<dbReference type="EC" id="2.7.13.3" evidence="2"/>
<evidence type="ECO:0000313" key="7">
    <source>
        <dbReference type="EMBL" id="MCW3805599.1"/>
    </source>
</evidence>
<proteinExistence type="predicted"/>
<feature type="coiled-coil region" evidence="4">
    <location>
        <begin position="827"/>
        <end position="861"/>
    </location>
</feature>
<keyword evidence="3" id="KW-0597">Phosphoprotein</keyword>
<comment type="caution">
    <text evidence="7">The sequence shown here is derived from an EMBL/GenBank/DDBJ whole genome shotgun (WGS) entry which is preliminary data.</text>
</comment>
<dbReference type="PROSITE" id="PS50109">
    <property type="entry name" value="HIS_KIN"/>
    <property type="match status" value="1"/>
</dbReference>
<keyword evidence="7" id="KW-0547">Nucleotide-binding</keyword>
<dbReference type="PANTHER" id="PTHR43547:SF2">
    <property type="entry name" value="HYBRID SIGNAL TRANSDUCTION HISTIDINE KINASE C"/>
    <property type="match status" value="1"/>
</dbReference>
<dbReference type="GO" id="GO:0000155">
    <property type="term" value="F:phosphorelay sensor kinase activity"/>
    <property type="evidence" value="ECO:0007669"/>
    <property type="project" value="InterPro"/>
</dbReference>
<protein>
    <recommendedName>
        <fullName evidence="2">histidine kinase</fullName>
        <ecNumber evidence="2">2.7.13.3</ecNumber>
    </recommendedName>
</protein>
<feature type="domain" description="Histidine kinase" evidence="6">
    <location>
        <begin position="896"/>
        <end position="1132"/>
    </location>
</feature>
<sequence>MGRSESGIRIIFTLLYVLLNSWCLTGQSDLGGFENYTRSEGLSHSTIQTVLQDSKGYIWVGSSDGLMRADGIYFDSFSKKNSYSSLLSDNTIKCIIEDENEYAFWIGTSVGGINRFDITRRDSVHFYIYPDADNPSSMVSINAIGQVSAHKFLVGTNTQGLYYFYPKTSRFEKIEEVFDTSIPFPTSIIRIEKSKNFIWVTSSNGLLQFSQKGEYITTYYFTGKSFTQDAKGNSLVVTSIKELDNDHIAFTSENALYVYNWQNNKLEKVYKAESKDVLFNCFTYDNKGGYWIGTEENGVFYYNESKKSVVNHTRNSNGNSIISNFVNDMVMCQDNSILWIATQNGLSKYDYYLSKFKQYDIENLTNNQVSSIFTLYKDSQSGYWVRGGRGTYYKANSDSLFKRAEWIQDRVVFQVKEDTESNLWFTSQKGVVVYSLKNKMSKVISFEHPDCDPSKLNFVTALDIDSDGILWLMSEAGIIRCNINTEQYKVFPLDKEESGFLHRFTDITISEKDGVLWISSRSGDLMYFNISSSVYGYVDVKKLLGVLNKPCIIMDLALEGDDKVWIATYGSGLLIYDKKSGSISTELSYGFMESYVYAIVDDGAGSFWLSTNQGICRVTLEDRSVKFYDQTDGTYCSEFNELAYCKASDGNILFGGINGFIEFNPEKIYKNQYQPAVFISSYVEDNLSALYAEELLDDVRYDTDSIITVKGDSEVKFYPSVLNYSTSFDNRIKWKLEGFDKDWKEGYAHESMTYNNLKKGTFTLKLKGTNNDGVECANVATLTIKVKAKFIDTTFFQILLVLVIVGAIVLLIRIRALWHKTQNSLLVAKVNEKTEALTNANVELEESKNKILNQKTELEIHRNYLEEIVDLRTADLEKAKVKAEESDQLKTSFLANLSHEIRTPMNAIIGFSNLLISDEFETSQQRHFLKLINQSSESLLALINDIIDISRIETGNIKLVKQKTNIPQLVKEIKEELIFEEKSKDVRFMQFYELNTGDMDFCTDRYRLKQIISNLLRNAFKYTSEGYVKLTVKSATVEGLKEIGFNLNGKKDTNFTPIVFIVEDTGIGIEEKDLKIIFEPFQKAQNIDKLYDGMGLGLSIVRNLVDLFGGEVLVESESQKGTKFYFFINKTLHSC</sequence>
<dbReference type="InterPro" id="IPR013783">
    <property type="entry name" value="Ig-like_fold"/>
</dbReference>
<comment type="catalytic activity">
    <reaction evidence="1">
        <text>ATP + protein L-histidine = ADP + protein N-phospho-L-histidine.</text>
        <dbReference type="EC" id="2.7.13.3"/>
    </reaction>
</comment>
<keyword evidence="8" id="KW-1185">Reference proteome</keyword>
<evidence type="ECO:0000256" key="4">
    <source>
        <dbReference type="SAM" id="Coils"/>
    </source>
</evidence>
<dbReference type="PANTHER" id="PTHR43547">
    <property type="entry name" value="TWO-COMPONENT HISTIDINE KINASE"/>
    <property type="match status" value="1"/>
</dbReference>
<dbReference type="Gene3D" id="2.60.40.10">
    <property type="entry name" value="Immunoglobulins"/>
    <property type="match status" value="1"/>
</dbReference>
<keyword evidence="5" id="KW-0472">Membrane</keyword>
<keyword evidence="4" id="KW-0175">Coiled coil</keyword>
<dbReference type="InterPro" id="IPR003661">
    <property type="entry name" value="HisK_dim/P_dom"/>
</dbReference>
<dbReference type="InterPro" id="IPR036097">
    <property type="entry name" value="HisK_dim/P_sf"/>
</dbReference>
<dbReference type="SUPFAM" id="SSF47384">
    <property type="entry name" value="Homodimeric domain of signal transducing histidine kinase"/>
    <property type="match status" value="1"/>
</dbReference>
<gene>
    <name evidence="7" type="ORF">OM074_08155</name>
</gene>
<dbReference type="Pfam" id="PF07494">
    <property type="entry name" value="Reg_prop"/>
    <property type="match status" value="1"/>
</dbReference>
<dbReference type="Pfam" id="PF02518">
    <property type="entry name" value="HATPase_c"/>
    <property type="match status" value="1"/>
</dbReference>